<dbReference type="Pfam" id="PF08299">
    <property type="entry name" value="Bac_DnaA_C"/>
    <property type="match status" value="1"/>
</dbReference>
<dbReference type="SUPFAM" id="SSF48295">
    <property type="entry name" value="TrpR-like"/>
    <property type="match status" value="1"/>
</dbReference>
<dbReference type="GO" id="GO:0006270">
    <property type="term" value="P:DNA replication initiation"/>
    <property type="evidence" value="ECO:0007669"/>
    <property type="project" value="InterPro"/>
</dbReference>
<dbReference type="Gene3D" id="1.10.1750.10">
    <property type="match status" value="1"/>
</dbReference>
<evidence type="ECO:0000313" key="2">
    <source>
        <dbReference type="EMBL" id="QQV90431.1"/>
    </source>
</evidence>
<dbReference type="EMBL" id="MT732457">
    <property type="protein sequence ID" value="QQV90431.1"/>
    <property type="molecule type" value="Genomic_DNA"/>
</dbReference>
<dbReference type="InterPro" id="IPR010921">
    <property type="entry name" value="Trp_repressor/repl_initiator"/>
</dbReference>
<feature type="domain" description="Chromosomal replication initiator DnaA C-terminal" evidence="1">
    <location>
        <begin position="2"/>
        <end position="67"/>
    </location>
</feature>
<organism evidence="2 3">
    <name type="scientific">Olleya phage Harreka_1</name>
    <dbReference type="NCBI Taxonomy" id="2745673"/>
    <lineage>
        <taxon>Viruses</taxon>
        <taxon>Duplodnaviria</taxon>
        <taxon>Heunggongvirae</taxon>
        <taxon>Uroviricota</taxon>
        <taxon>Caudoviricetes</taxon>
        <taxon>Aggregaviridae</taxon>
        <taxon>Harrekavirus</taxon>
        <taxon>Harrekavirus harreka</taxon>
    </lineage>
</organism>
<evidence type="ECO:0000313" key="3">
    <source>
        <dbReference type="Proteomes" id="UP000693706"/>
    </source>
</evidence>
<dbReference type="InterPro" id="IPR013159">
    <property type="entry name" value="DnaA_C"/>
</dbReference>
<proteinExistence type="predicted"/>
<dbReference type="SMART" id="SM00760">
    <property type="entry name" value="Bac_DnaA_C"/>
    <property type="match status" value="1"/>
</dbReference>
<reference evidence="2" key="1">
    <citation type="submission" date="2020-07" db="EMBL/GenBank/DDBJ databases">
        <title>Highly diverse flavobacterial phages as mortality factor during North Sea spring blooms.</title>
        <authorList>
            <person name="Bartlau N."/>
            <person name="Wichels A."/>
            <person name="Krohne G."/>
            <person name="Adriaenssens E.M."/>
            <person name="Heins A."/>
            <person name="Fuchs B.M."/>
            <person name="Amann R."/>
            <person name="Moraru C."/>
        </authorList>
    </citation>
    <scope>NUCLEOTIDE SEQUENCE</scope>
</reference>
<dbReference type="GO" id="GO:0006275">
    <property type="term" value="P:regulation of DNA replication"/>
    <property type="evidence" value="ECO:0007669"/>
    <property type="project" value="InterPro"/>
</dbReference>
<protein>
    <submittedName>
        <fullName evidence="2">DnaA protein</fullName>
    </submittedName>
</protein>
<evidence type="ECO:0000259" key="1">
    <source>
        <dbReference type="SMART" id="SM00760"/>
    </source>
</evidence>
<keyword evidence="3" id="KW-1185">Reference proteome</keyword>
<accession>A0A8E5EAV5</accession>
<dbReference type="GO" id="GO:0043565">
    <property type="term" value="F:sequence-specific DNA binding"/>
    <property type="evidence" value="ECO:0007669"/>
    <property type="project" value="InterPro"/>
</dbReference>
<name>A0A8E5EAV5_9CAUD</name>
<dbReference type="GO" id="GO:0005524">
    <property type="term" value="F:ATP binding"/>
    <property type="evidence" value="ECO:0007669"/>
    <property type="project" value="InterPro"/>
</dbReference>
<sequence length="145" mass="17220">MTLKEIKTVVEYVCGIRIHLKKRTPEYVYARFIYCVVARENTEYTLSQIGGMINRDHATVLHGISEFNKKRKYIPELEDIYTKCNEIIFNTDVLETYKEKKDKLDIQLNNIDSDIIRELITLNPELLQELYSTRIKPFLNMRKTI</sequence>
<dbReference type="Proteomes" id="UP000693706">
    <property type="component" value="Segment"/>
</dbReference>
<gene>
    <name evidence="2" type="ORF">Harreka1_24</name>
</gene>